<proteinExistence type="predicted"/>
<dbReference type="EMBL" id="JBHRSP010000006">
    <property type="protein sequence ID" value="MFC3072394.1"/>
    <property type="molecule type" value="Genomic_DNA"/>
</dbReference>
<dbReference type="Proteomes" id="UP001595377">
    <property type="component" value="Unassembled WGS sequence"/>
</dbReference>
<keyword evidence="2" id="KW-1185">Reference proteome</keyword>
<evidence type="ECO:0000313" key="1">
    <source>
        <dbReference type="EMBL" id="MFC3072394.1"/>
    </source>
</evidence>
<accession>A0ABV7DD38</accession>
<protein>
    <submittedName>
        <fullName evidence="1">Siphovirus Gp157 family protein</fullName>
    </submittedName>
</protein>
<organism evidence="1 2">
    <name type="scientific">Shinella pollutisoli</name>
    <dbReference type="NCBI Taxonomy" id="2250594"/>
    <lineage>
        <taxon>Bacteria</taxon>
        <taxon>Pseudomonadati</taxon>
        <taxon>Pseudomonadota</taxon>
        <taxon>Alphaproteobacteria</taxon>
        <taxon>Hyphomicrobiales</taxon>
        <taxon>Rhizobiaceae</taxon>
        <taxon>Shinella</taxon>
    </lineage>
</organism>
<sequence length="173" mass="18789">MSPAEHMIARNTEAAKKLLANIRAGGDGDDVDLIADTIEGETDLLEAIGEALNEIDENDVLIAGGEAKIEQIQGRVSATKKRNDRIRAAIEQAMIATEQTTLRLPTATITLSKRAPGLIITNEADIPADYWIEQERPAPKLDKKTLLSDLKENKTVAGATLDNGSYSLTLRRK</sequence>
<evidence type="ECO:0000313" key="2">
    <source>
        <dbReference type="Proteomes" id="UP001595377"/>
    </source>
</evidence>
<reference evidence="2" key="1">
    <citation type="journal article" date="2019" name="Int. J. Syst. Evol. Microbiol.">
        <title>The Global Catalogue of Microorganisms (GCM) 10K type strain sequencing project: providing services to taxonomists for standard genome sequencing and annotation.</title>
        <authorList>
            <consortium name="The Broad Institute Genomics Platform"/>
            <consortium name="The Broad Institute Genome Sequencing Center for Infectious Disease"/>
            <person name="Wu L."/>
            <person name="Ma J."/>
        </authorList>
    </citation>
    <scope>NUCLEOTIDE SEQUENCE [LARGE SCALE GENOMIC DNA]</scope>
    <source>
        <strain evidence="2">KCTC 52677</strain>
    </source>
</reference>
<dbReference type="RefSeq" id="WP_257317880.1">
    <property type="nucleotide sequence ID" value="NZ_JANFDG010000035.1"/>
</dbReference>
<comment type="caution">
    <text evidence="1">The sequence shown here is derived from an EMBL/GenBank/DDBJ whole genome shotgun (WGS) entry which is preliminary data.</text>
</comment>
<dbReference type="Pfam" id="PF05565">
    <property type="entry name" value="Sipho_Gp157"/>
    <property type="match status" value="1"/>
</dbReference>
<dbReference type="InterPro" id="IPR008840">
    <property type="entry name" value="Sipho_Gp157"/>
</dbReference>
<name>A0ABV7DD38_9HYPH</name>
<gene>
    <name evidence="1" type="ORF">ACFOHH_04670</name>
</gene>